<dbReference type="AlphaFoldDB" id="A0A915ISC4"/>
<accession>A0A915ISC4</accession>
<evidence type="ECO:0000313" key="1">
    <source>
        <dbReference type="Proteomes" id="UP000887565"/>
    </source>
</evidence>
<proteinExistence type="predicted"/>
<reference evidence="2" key="1">
    <citation type="submission" date="2022-11" db="UniProtKB">
        <authorList>
            <consortium name="WormBaseParasite"/>
        </authorList>
    </citation>
    <scope>IDENTIFICATION</scope>
</reference>
<name>A0A915ISC4_ROMCU</name>
<evidence type="ECO:0000313" key="2">
    <source>
        <dbReference type="WBParaSite" id="nRc.2.0.1.t17103-RA"/>
    </source>
</evidence>
<organism evidence="1 2">
    <name type="scientific">Romanomermis culicivorax</name>
    <name type="common">Nematode worm</name>
    <dbReference type="NCBI Taxonomy" id="13658"/>
    <lineage>
        <taxon>Eukaryota</taxon>
        <taxon>Metazoa</taxon>
        <taxon>Ecdysozoa</taxon>
        <taxon>Nematoda</taxon>
        <taxon>Enoplea</taxon>
        <taxon>Dorylaimia</taxon>
        <taxon>Mermithida</taxon>
        <taxon>Mermithoidea</taxon>
        <taxon>Mermithidae</taxon>
        <taxon>Romanomermis</taxon>
    </lineage>
</organism>
<dbReference type="Proteomes" id="UP000887565">
    <property type="component" value="Unplaced"/>
</dbReference>
<keyword evidence="1" id="KW-1185">Reference proteome</keyword>
<dbReference type="WBParaSite" id="nRc.2.0.1.t17103-RA">
    <property type="protein sequence ID" value="nRc.2.0.1.t17103-RA"/>
    <property type="gene ID" value="nRc.2.0.1.g17103"/>
</dbReference>
<protein>
    <submittedName>
        <fullName evidence="2">Uncharacterized protein</fullName>
    </submittedName>
</protein>
<sequence length="78" mass="8429">MLLNRKATQITSVNVSTNSLVVVVVEALVEDSLLATGFETKSTISVPSVAEVLRIEEKNSEVLNKILLAENTDSAKKE</sequence>